<accession>A0A0G0EKZ3</accession>
<dbReference type="GO" id="GO:0006271">
    <property type="term" value="P:DNA strand elongation involved in DNA replication"/>
    <property type="evidence" value="ECO:0007669"/>
    <property type="project" value="TreeGrafter"/>
</dbReference>
<evidence type="ECO:0000256" key="2">
    <source>
        <dbReference type="ARBA" id="ARBA00010752"/>
    </source>
</evidence>
<dbReference type="Pfam" id="PF00712">
    <property type="entry name" value="DNA_pol3_beta"/>
    <property type="match status" value="1"/>
</dbReference>
<dbReference type="GO" id="GO:0009360">
    <property type="term" value="C:DNA polymerase III complex"/>
    <property type="evidence" value="ECO:0007669"/>
    <property type="project" value="InterPro"/>
</dbReference>
<evidence type="ECO:0000313" key="11">
    <source>
        <dbReference type="EMBL" id="KKQ07688.1"/>
    </source>
</evidence>
<dbReference type="AlphaFoldDB" id="A0A0G0EKZ3"/>
<evidence type="ECO:0000256" key="5">
    <source>
        <dbReference type="ARBA" id="ARBA00022695"/>
    </source>
</evidence>
<comment type="caution">
    <text evidence="11">The sequence shown here is derived from an EMBL/GenBank/DDBJ whole genome shotgun (WGS) entry which is preliminary data.</text>
</comment>
<dbReference type="PANTHER" id="PTHR30478:SF0">
    <property type="entry name" value="BETA SLIDING CLAMP"/>
    <property type="match status" value="1"/>
</dbReference>
<organism evidence="11 12">
    <name type="scientific">Candidatus Daviesbacteria bacterium GW2011_GWB1_36_5</name>
    <dbReference type="NCBI Taxonomy" id="1618426"/>
    <lineage>
        <taxon>Bacteria</taxon>
        <taxon>Candidatus Daviesiibacteriota</taxon>
    </lineage>
</organism>
<evidence type="ECO:0000256" key="6">
    <source>
        <dbReference type="ARBA" id="ARBA00022705"/>
    </source>
</evidence>
<dbReference type="InterPro" id="IPR022634">
    <property type="entry name" value="DNA_polIII_beta_N"/>
</dbReference>
<dbReference type="InterPro" id="IPR022637">
    <property type="entry name" value="DNA_polIII_beta_cen"/>
</dbReference>
<dbReference type="Proteomes" id="UP000034492">
    <property type="component" value="Unassembled WGS sequence"/>
</dbReference>
<keyword evidence="3" id="KW-0963">Cytoplasm</keyword>
<evidence type="ECO:0000259" key="10">
    <source>
        <dbReference type="Pfam" id="PF02767"/>
    </source>
</evidence>
<dbReference type="Pfam" id="PF02767">
    <property type="entry name" value="DNA_pol3_beta_2"/>
    <property type="match status" value="1"/>
</dbReference>
<dbReference type="SUPFAM" id="SSF55979">
    <property type="entry name" value="DNA clamp"/>
    <property type="match status" value="2"/>
</dbReference>
<evidence type="ECO:0000259" key="9">
    <source>
        <dbReference type="Pfam" id="PF00712"/>
    </source>
</evidence>
<dbReference type="GO" id="GO:0008408">
    <property type="term" value="F:3'-5' exonuclease activity"/>
    <property type="evidence" value="ECO:0007669"/>
    <property type="project" value="InterPro"/>
</dbReference>
<name>A0A0G0EKZ3_9BACT</name>
<dbReference type="Gene3D" id="3.10.150.10">
    <property type="entry name" value="DNA Polymerase III, subunit A, domain 2"/>
    <property type="match status" value="2"/>
</dbReference>
<feature type="domain" description="DNA polymerase III beta sliding clamp N-terminal" evidence="9">
    <location>
        <begin position="1"/>
        <end position="118"/>
    </location>
</feature>
<comment type="similarity">
    <text evidence="2">Belongs to the beta sliding clamp family.</text>
</comment>
<dbReference type="GO" id="GO:0003677">
    <property type="term" value="F:DNA binding"/>
    <property type="evidence" value="ECO:0007669"/>
    <property type="project" value="UniProtKB-KW"/>
</dbReference>
<evidence type="ECO:0000256" key="3">
    <source>
        <dbReference type="ARBA" id="ARBA00022490"/>
    </source>
</evidence>
<evidence type="ECO:0000256" key="1">
    <source>
        <dbReference type="ARBA" id="ARBA00004496"/>
    </source>
</evidence>
<dbReference type="PANTHER" id="PTHR30478">
    <property type="entry name" value="DNA POLYMERASE III SUBUNIT BETA"/>
    <property type="match status" value="1"/>
</dbReference>
<dbReference type="NCBIfam" id="TIGR00663">
    <property type="entry name" value="dnan"/>
    <property type="match status" value="1"/>
</dbReference>
<evidence type="ECO:0000256" key="8">
    <source>
        <dbReference type="ARBA" id="ARBA00023125"/>
    </source>
</evidence>
<dbReference type="InterPro" id="IPR046938">
    <property type="entry name" value="DNA_clamp_sf"/>
</dbReference>
<evidence type="ECO:0000313" key="12">
    <source>
        <dbReference type="Proteomes" id="UP000034492"/>
    </source>
</evidence>
<reference evidence="11 12" key="1">
    <citation type="journal article" date="2015" name="Nature">
        <title>rRNA introns, odd ribosomes, and small enigmatic genomes across a large radiation of phyla.</title>
        <authorList>
            <person name="Brown C.T."/>
            <person name="Hug L.A."/>
            <person name="Thomas B.C."/>
            <person name="Sharon I."/>
            <person name="Castelle C.J."/>
            <person name="Singh A."/>
            <person name="Wilkins M.J."/>
            <person name="Williams K.H."/>
            <person name="Banfield J.F."/>
        </authorList>
    </citation>
    <scope>NUCLEOTIDE SEQUENCE [LARGE SCALE GENOMIC DNA]</scope>
</reference>
<feature type="domain" description="DNA polymerase III beta sliding clamp central" evidence="10">
    <location>
        <begin position="127"/>
        <end position="247"/>
    </location>
</feature>
<dbReference type="CDD" id="cd00140">
    <property type="entry name" value="beta_clamp"/>
    <property type="match status" value="1"/>
</dbReference>
<keyword evidence="5" id="KW-0548">Nucleotidyltransferase</keyword>
<gene>
    <name evidence="11" type="ORF">US19_C0040G0012</name>
</gene>
<comment type="subcellular location">
    <subcellularLocation>
        <location evidence="1">Cytoplasm</location>
    </subcellularLocation>
</comment>
<evidence type="ECO:0000256" key="4">
    <source>
        <dbReference type="ARBA" id="ARBA00022679"/>
    </source>
</evidence>
<protein>
    <submittedName>
        <fullName evidence="11">Polymerase III subunit beta protein</fullName>
    </submittedName>
</protein>
<keyword evidence="8" id="KW-0238">DNA-binding</keyword>
<sequence length="262" mass="28870">MRVKIQQSDLLPVLQSVSRSVGVKSTLPVLANILIQTQSGKLKLSATNLEIGVVERVNCEILEEGEITIPARTFLEIIQALPSEEIDIEATPEILKITAKNFSANLNGIQASEFPTIPLSSEKSVDIKADILKTSIPQLSFAAASDEGRPVLTGILTELKKDSLELVATDGFRLARKTVKLEGSQDLSLRVLIPRRTFEEVVRLISEQQSNGEDETIKISTSENQNQIIFKIGLTEVSSRLIEGNFPSWEKIIPVNIENRTI</sequence>
<dbReference type="InterPro" id="IPR001001">
    <property type="entry name" value="DNA_polIII_beta"/>
</dbReference>
<proteinExistence type="inferred from homology"/>
<dbReference type="PATRIC" id="fig|1618426.3.peg.1075"/>
<evidence type="ECO:0000256" key="7">
    <source>
        <dbReference type="ARBA" id="ARBA00022932"/>
    </source>
</evidence>
<keyword evidence="7" id="KW-0239">DNA-directed DNA polymerase</keyword>
<dbReference type="GO" id="GO:0003887">
    <property type="term" value="F:DNA-directed DNA polymerase activity"/>
    <property type="evidence" value="ECO:0007669"/>
    <property type="project" value="UniProtKB-KW"/>
</dbReference>
<keyword evidence="4" id="KW-0808">Transferase</keyword>
<dbReference type="SMART" id="SM00480">
    <property type="entry name" value="POL3Bc"/>
    <property type="match status" value="1"/>
</dbReference>
<dbReference type="EMBL" id="LBSA01000040">
    <property type="protein sequence ID" value="KKQ07688.1"/>
    <property type="molecule type" value="Genomic_DNA"/>
</dbReference>
<keyword evidence="6" id="KW-0235">DNA replication</keyword>
<dbReference type="GO" id="GO:0005737">
    <property type="term" value="C:cytoplasm"/>
    <property type="evidence" value="ECO:0007669"/>
    <property type="project" value="UniProtKB-SubCell"/>
</dbReference>
<feature type="non-terminal residue" evidence="11">
    <location>
        <position position="262"/>
    </location>
</feature>